<dbReference type="Proteomes" id="UP000475214">
    <property type="component" value="Unassembled WGS sequence"/>
</dbReference>
<dbReference type="PANTHER" id="PTHR40763:SF4">
    <property type="entry name" value="DUF1707 DOMAIN-CONTAINING PROTEIN"/>
    <property type="match status" value="1"/>
</dbReference>
<name>A0A6L9S810_9ACTN</name>
<feature type="transmembrane region" description="Helical" evidence="1">
    <location>
        <begin position="156"/>
        <end position="182"/>
    </location>
</feature>
<feature type="domain" description="DUF4190" evidence="3">
    <location>
        <begin position="113"/>
        <end position="171"/>
    </location>
</feature>
<keyword evidence="5" id="KW-1185">Reference proteome</keyword>
<feature type="transmembrane region" description="Helical" evidence="1">
    <location>
        <begin position="113"/>
        <end position="136"/>
    </location>
</feature>
<dbReference type="InterPro" id="IPR025241">
    <property type="entry name" value="DUF4190"/>
</dbReference>
<evidence type="ECO:0000259" key="2">
    <source>
        <dbReference type="Pfam" id="PF08044"/>
    </source>
</evidence>
<keyword evidence="1" id="KW-0812">Transmembrane</keyword>
<keyword evidence="1" id="KW-0472">Membrane</keyword>
<reference evidence="4 5" key="1">
    <citation type="submission" date="2020-02" db="EMBL/GenBank/DDBJ databases">
        <authorList>
            <person name="Li X.-J."/>
            <person name="Han X.-M."/>
        </authorList>
    </citation>
    <scope>NUCLEOTIDE SEQUENCE [LARGE SCALE GENOMIC DNA]</scope>
    <source>
        <strain evidence="4 5">CCTCC AB 2017055</strain>
    </source>
</reference>
<dbReference type="InterPro" id="IPR012551">
    <property type="entry name" value="DUF1707_SHOCT-like"/>
</dbReference>
<dbReference type="AlphaFoldDB" id="A0A6L9S810"/>
<dbReference type="Pfam" id="PF13828">
    <property type="entry name" value="DUF4190"/>
    <property type="match status" value="1"/>
</dbReference>
<evidence type="ECO:0000259" key="3">
    <source>
        <dbReference type="Pfam" id="PF13828"/>
    </source>
</evidence>
<protein>
    <submittedName>
        <fullName evidence="4">DUF1707 and DUF4190 domain-containing protein</fullName>
    </submittedName>
</protein>
<evidence type="ECO:0000313" key="4">
    <source>
        <dbReference type="EMBL" id="NEE00668.1"/>
    </source>
</evidence>
<dbReference type="Pfam" id="PF08044">
    <property type="entry name" value="DUF1707"/>
    <property type="match status" value="1"/>
</dbReference>
<dbReference type="PANTHER" id="PTHR40763">
    <property type="entry name" value="MEMBRANE PROTEIN-RELATED"/>
    <property type="match status" value="1"/>
</dbReference>
<organism evidence="4 5">
    <name type="scientific">Phytoactinopolyspora halotolerans</name>
    <dbReference type="NCBI Taxonomy" id="1981512"/>
    <lineage>
        <taxon>Bacteria</taxon>
        <taxon>Bacillati</taxon>
        <taxon>Actinomycetota</taxon>
        <taxon>Actinomycetes</taxon>
        <taxon>Jiangellales</taxon>
        <taxon>Jiangellaceae</taxon>
        <taxon>Phytoactinopolyspora</taxon>
    </lineage>
</organism>
<evidence type="ECO:0000256" key="1">
    <source>
        <dbReference type="SAM" id="Phobius"/>
    </source>
</evidence>
<dbReference type="EMBL" id="JAAGOA010000006">
    <property type="protein sequence ID" value="NEE00668.1"/>
    <property type="molecule type" value="Genomic_DNA"/>
</dbReference>
<gene>
    <name evidence="4" type="ORF">G1H10_10860</name>
</gene>
<proteinExistence type="predicted"/>
<evidence type="ECO:0000313" key="5">
    <source>
        <dbReference type="Proteomes" id="UP000475214"/>
    </source>
</evidence>
<keyword evidence="1" id="KW-1133">Transmembrane helix</keyword>
<sequence length="185" mass="19452">MYDQAWHSMRASDADRERAINVIKAAMSEGRITWDEHGARVQRVMNARTYGELESVVHDLPSGVNPAAPQPMPPRPGTLGPAGVGPGQALTPMQPMPGWQPAYVAPARKTNDLAIASVACGGFGFVTGISAIPAIITGHMALAKINQTGEEGRGLAVAGLVMGYTVTAGMLMMMMMVFGLLFGMG</sequence>
<feature type="domain" description="DUF1707" evidence="2">
    <location>
        <begin position="9"/>
        <end position="61"/>
    </location>
</feature>
<accession>A0A6L9S810</accession>
<comment type="caution">
    <text evidence="4">The sequence shown here is derived from an EMBL/GenBank/DDBJ whole genome shotgun (WGS) entry which is preliminary data.</text>
</comment>